<dbReference type="EMBL" id="CP002656">
    <property type="protein sequence ID" value="AEB94765.1"/>
    <property type="molecule type" value="Genomic_DNA"/>
</dbReference>
<gene>
    <name evidence="2" type="ordered locus">Mcup_0660</name>
</gene>
<evidence type="ECO:0000256" key="1">
    <source>
        <dbReference type="SAM" id="Phobius"/>
    </source>
</evidence>
<dbReference type="HOGENOM" id="CLU_1431670_0_0_2"/>
<dbReference type="PATRIC" id="fig|1006006.8.peg.661"/>
<keyword evidence="1" id="KW-1133">Transmembrane helix</keyword>
<proteinExistence type="predicted"/>
<reference evidence="2 3" key="1">
    <citation type="journal article" date="2011" name="J. Bacteriol.">
        <title>Complete genome sequence of Metallosphaera cuprina, a metal sulfide-oxidizing archaeon from a hot spring.</title>
        <authorList>
            <person name="Liu L.J."/>
            <person name="You X.Y."/>
            <person name="Zheng H."/>
            <person name="Wang S."/>
            <person name="Jiang C.Y."/>
            <person name="Liu S.J."/>
        </authorList>
    </citation>
    <scope>NUCLEOTIDE SEQUENCE [LARGE SCALE GENOMIC DNA]</scope>
    <source>
        <strain evidence="2 3">Ar-4</strain>
    </source>
</reference>
<accession>F4G1F2</accession>
<dbReference type="KEGG" id="mcn:Mcup_0660"/>
<evidence type="ECO:0000313" key="2">
    <source>
        <dbReference type="EMBL" id="AEB94765.1"/>
    </source>
</evidence>
<keyword evidence="1" id="KW-0472">Membrane</keyword>
<feature type="transmembrane region" description="Helical" evidence="1">
    <location>
        <begin position="6"/>
        <end position="27"/>
    </location>
</feature>
<dbReference type="OrthoDB" id="34690at2157"/>
<name>F4G1F2_METCR</name>
<protein>
    <submittedName>
        <fullName evidence="2">Uncharacterized protein</fullName>
    </submittedName>
</protein>
<evidence type="ECO:0000313" key="3">
    <source>
        <dbReference type="Proteomes" id="UP000007812"/>
    </source>
</evidence>
<keyword evidence="3" id="KW-1185">Reference proteome</keyword>
<dbReference type="Proteomes" id="UP000007812">
    <property type="component" value="Chromosome"/>
</dbReference>
<keyword evidence="1" id="KW-0812">Transmembrane</keyword>
<dbReference type="GeneID" id="10492851"/>
<dbReference type="RefSeq" id="WP_013737263.1">
    <property type="nucleotide sequence ID" value="NC_015435.1"/>
</dbReference>
<dbReference type="AlphaFoldDB" id="F4G1F2"/>
<dbReference type="STRING" id="1006006.Mcup_0660"/>
<feature type="transmembrane region" description="Helical" evidence="1">
    <location>
        <begin position="149"/>
        <end position="169"/>
    </location>
</feature>
<sequence length="189" mass="21476">MQFSFIQPAFAFSLLILLELVMAYYGLQRLVGKLDSFASKIEDMYLILIFKQVVTFFSNNDVVEQSLFGSLAGMSDKELLGYLRSKLGEMKQQIRGIGEGIERFENVKRNLSRISSLYSQIKIFIVFILANLALVIFLPNQAQLVDLGLVYGVELVALYYTFLSIVLYYKLGKDYSDVLKSIDSLDTSK</sequence>
<dbReference type="eggNOG" id="arCOG11007">
    <property type="taxonomic scope" value="Archaea"/>
</dbReference>
<organism evidence="2 3">
    <name type="scientific">Metallosphaera cuprina (strain Ar-4)</name>
    <dbReference type="NCBI Taxonomy" id="1006006"/>
    <lineage>
        <taxon>Archaea</taxon>
        <taxon>Thermoproteota</taxon>
        <taxon>Thermoprotei</taxon>
        <taxon>Sulfolobales</taxon>
        <taxon>Sulfolobaceae</taxon>
        <taxon>Metallosphaera</taxon>
    </lineage>
</organism>
<feature type="transmembrane region" description="Helical" evidence="1">
    <location>
        <begin position="117"/>
        <end position="137"/>
    </location>
</feature>